<keyword evidence="4" id="KW-0732">Signal</keyword>
<accession>A0ABV3ZF77</accession>
<comment type="caution">
    <text evidence="5">The sequence shown here is derived from an EMBL/GenBank/DDBJ whole genome shotgun (WGS) entry which is preliminary data.</text>
</comment>
<gene>
    <name evidence="5" type="ORF">QTN47_13595</name>
</gene>
<reference evidence="5 6" key="1">
    <citation type="submission" date="2023-07" db="EMBL/GenBank/DDBJ databases">
        <authorList>
            <person name="Lian W.-H."/>
        </authorList>
    </citation>
    <scope>NUCLEOTIDE SEQUENCE [LARGE SCALE GENOMIC DNA]</scope>
    <source>
        <strain evidence="5 6">SYSU DXS3180</strain>
    </source>
</reference>
<feature type="signal peptide" evidence="4">
    <location>
        <begin position="1"/>
        <end position="20"/>
    </location>
</feature>
<evidence type="ECO:0000256" key="1">
    <source>
        <dbReference type="ARBA" id="ARBA00022737"/>
    </source>
</evidence>
<dbReference type="Pfam" id="PF14559">
    <property type="entry name" value="TPR_19"/>
    <property type="match status" value="1"/>
</dbReference>
<keyword evidence="1" id="KW-0677">Repeat</keyword>
<dbReference type="PROSITE" id="PS50005">
    <property type="entry name" value="TPR"/>
    <property type="match status" value="2"/>
</dbReference>
<evidence type="ECO:0000313" key="5">
    <source>
        <dbReference type="EMBL" id="MEX6688541.1"/>
    </source>
</evidence>
<dbReference type="Proteomes" id="UP001560573">
    <property type="component" value="Unassembled WGS sequence"/>
</dbReference>
<dbReference type="RefSeq" id="WP_369329950.1">
    <property type="nucleotide sequence ID" value="NZ_JAULBC010000004.1"/>
</dbReference>
<keyword evidence="2 3" id="KW-0802">TPR repeat</keyword>
<dbReference type="EMBL" id="JAULBC010000004">
    <property type="protein sequence ID" value="MEX6688541.1"/>
    <property type="molecule type" value="Genomic_DNA"/>
</dbReference>
<organism evidence="5 6">
    <name type="scientific">Danxiaibacter flavus</name>
    <dbReference type="NCBI Taxonomy" id="3049108"/>
    <lineage>
        <taxon>Bacteria</taxon>
        <taxon>Pseudomonadati</taxon>
        <taxon>Bacteroidota</taxon>
        <taxon>Chitinophagia</taxon>
        <taxon>Chitinophagales</taxon>
        <taxon>Chitinophagaceae</taxon>
        <taxon>Danxiaibacter</taxon>
    </lineage>
</organism>
<dbReference type="InterPro" id="IPR051685">
    <property type="entry name" value="Ycf3/AcsC/BcsC/TPR_MFPF"/>
</dbReference>
<dbReference type="Pfam" id="PF13432">
    <property type="entry name" value="TPR_16"/>
    <property type="match status" value="1"/>
</dbReference>
<dbReference type="PANTHER" id="PTHR44943">
    <property type="entry name" value="CELLULOSE SYNTHASE OPERON PROTEIN C"/>
    <property type="match status" value="1"/>
</dbReference>
<evidence type="ECO:0000256" key="3">
    <source>
        <dbReference type="PROSITE-ProRule" id="PRU00339"/>
    </source>
</evidence>
<proteinExistence type="predicted"/>
<evidence type="ECO:0000256" key="2">
    <source>
        <dbReference type="ARBA" id="ARBA00022803"/>
    </source>
</evidence>
<dbReference type="InterPro" id="IPR019734">
    <property type="entry name" value="TPR_rpt"/>
</dbReference>
<keyword evidence="6" id="KW-1185">Reference proteome</keyword>
<dbReference type="InterPro" id="IPR011990">
    <property type="entry name" value="TPR-like_helical_dom_sf"/>
</dbReference>
<evidence type="ECO:0000256" key="4">
    <source>
        <dbReference type="SAM" id="SignalP"/>
    </source>
</evidence>
<name>A0ABV3ZF77_9BACT</name>
<feature type="chain" id="PRO_5045335981" evidence="4">
    <location>
        <begin position="21"/>
        <end position="360"/>
    </location>
</feature>
<protein>
    <submittedName>
        <fullName evidence="5">Tetratricopeptide repeat protein</fullName>
    </submittedName>
</protein>
<dbReference type="PROSITE" id="PS50293">
    <property type="entry name" value="TPR_REGION"/>
    <property type="match status" value="1"/>
</dbReference>
<sequence length="360" mass="41538">MKKTIKFFILCLFAANISYAQSNKELAEAKAKEAIRIEDEEGRFDAAIELLQEAQNLDPESITYPYELSYAYQGKKDYKKAIDILEKLLKHKDVYAQIYHALGNAYDYSGKPKKAMQAYEDGLKKFPDAGELYLELGNMNVSAQDYNKALTYYEKGIEVDPAYPSNYYWAAKIFCGSSERVWGMIYGEIFMNLERNSKRTAEISKLLFDTYQKAIVLKSDTSISVSFSKNNTINASDLLSGNFKLPFGTGCYEMVTIMAVAGFKSVDLNTLDSIRTGFVTFYFNGNKFSKYPNVLFDYQQKIKNAGFLDAYNHWILMKGDEAGFLKWQDENKARWMEFINWFDENKLALDDNHKFYRAQY</sequence>
<feature type="repeat" description="TPR" evidence="3">
    <location>
        <begin position="96"/>
        <end position="129"/>
    </location>
</feature>
<feature type="repeat" description="TPR" evidence="3">
    <location>
        <begin position="130"/>
        <end position="163"/>
    </location>
</feature>
<dbReference type="SUPFAM" id="SSF48452">
    <property type="entry name" value="TPR-like"/>
    <property type="match status" value="1"/>
</dbReference>
<dbReference type="PANTHER" id="PTHR44943:SF8">
    <property type="entry name" value="TPR REPEAT-CONTAINING PROTEIN MJ0263"/>
    <property type="match status" value="1"/>
</dbReference>
<dbReference type="Gene3D" id="1.25.40.10">
    <property type="entry name" value="Tetratricopeptide repeat domain"/>
    <property type="match status" value="1"/>
</dbReference>
<dbReference type="SMART" id="SM00028">
    <property type="entry name" value="TPR"/>
    <property type="match status" value="4"/>
</dbReference>
<evidence type="ECO:0000313" key="6">
    <source>
        <dbReference type="Proteomes" id="UP001560573"/>
    </source>
</evidence>